<sequence length="510" mass="55808">MPAVRLSHRRRSSIALSAFNPVRPGIYGIQSPSPRAVTFAPNVTPGTFTEPDLPSSTSTPEPSSPTSQLFPPSELPPPPPTRRRAPPGKRRSLGYIPRPPNAFMLFRADFVRQKHVPGSIETNHGSLSKIIGNCWRSLPLEERRVWETKAKQAKAAHKATYPDYRFRPVHNKNKEKKKEKAVVTAEDERRCEEVAQLLLEGKKGDELAAAIRKLDEIKVPIAHAPIYPNRRSSSVPLPDSRFNPITLPAVPFFANSRPGSPVSNISRSARLVLGQRRASSVQPIGSQSWGAVAPAPYLQRDESPLPEVDASLFDPSFLDSNFAFSGPQTEAPFNINDLFASLPPNAHSPQDFGISPLDHISPHNLSLDVGSHNWIPSMSKFMDNNQASWLPTEFTSSQPSSSYSGSPAQSDQSLPLLAPQPQHAGVSHDMWKEMTSAFSAPEHDGFTDGLGLHAMQSHQQQGCGDVDQAAAHLANYSAGLDAIFDGSFNGMDTNTGASFAFDYNEMTREF</sequence>
<evidence type="ECO:0000313" key="1">
    <source>
        <dbReference type="EMBL" id="KAH7929942.1"/>
    </source>
</evidence>
<gene>
    <name evidence="1" type="ORF">BV22DRAFT_1028907</name>
</gene>
<protein>
    <submittedName>
        <fullName evidence="1">Uncharacterized protein</fullName>
    </submittedName>
</protein>
<proteinExistence type="predicted"/>
<organism evidence="1 2">
    <name type="scientific">Leucogyrophana mollusca</name>
    <dbReference type="NCBI Taxonomy" id="85980"/>
    <lineage>
        <taxon>Eukaryota</taxon>
        <taxon>Fungi</taxon>
        <taxon>Dikarya</taxon>
        <taxon>Basidiomycota</taxon>
        <taxon>Agaricomycotina</taxon>
        <taxon>Agaricomycetes</taxon>
        <taxon>Agaricomycetidae</taxon>
        <taxon>Boletales</taxon>
        <taxon>Boletales incertae sedis</taxon>
        <taxon>Leucogyrophana</taxon>
    </lineage>
</organism>
<comment type="caution">
    <text evidence="1">The sequence shown here is derived from an EMBL/GenBank/DDBJ whole genome shotgun (WGS) entry which is preliminary data.</text>
</comment>
<evidence type="ECO:0000313" key="2">
    <source>
        <dbReference type="Proteomes" id="UP000790709"/>
    </source>
</evidence>
<reference evidence="1" key="1">
    <citation type="journal article" date="2021" name="New Phytol.">
        <title>Evolutionary innovations through gain and loss of genes in the ectomycorrhizal Boletales.</title>
        <authorList>
            <person name="Wu G."/>
            <person name="Miyauchi S."/>
            <person name="Morin E."/>
            <person name="Kuo A."/>
            <person name="Drula E."/>
            <person name="Varga T."/>
            <person name="Kohler A."/>
            <person name="Feng B."/>
            <person name="Cao Y."/>
            <person name="Lipzen A."/>
            <person name="Daum C."/>
            <person name="Hundley H."/>
            <person name="Pangilinan J."/>
            <person name="Johnson J."/>
            <person name="Barry K."/>
            <person name="LaButti K."/>
            <person name="Ng V."/>
            <person name="Ahrendt S."/>
            <person name="Min B."/>
            <person name="Choi I.G."/>
            <person name="Park H."/>
            <person name="Plett J.M."/>
            <person name="Magnuson J."/>
            <person name="Spatafora J.W."/>
            <person name="Nagy L.G."/>
            <person name="Henrissat B."/>
            <person name="Grigoriev I.V."/>
            <person name="Yang Z.L."/>
            <person name="Xu J."/>
            <person name="Martin F.M."/>
        </authorList>
    </citation>
    <scope>NUCLEOTIDE SEQUENCE</scope>
    <source>
        <strain evidence="1">KUC20120723A-06</strain>
    </source>
</reference>
<dbReference type="EMBL" id="MU266336">
    <property type="protein sequence ID" value="KAH7929942.1"/>
    <property type="molecule type" value="Genomic_DNA"/>
</dbReference>
<dbReference type="Proteomes" id="UP000790709">
    <property type="component" value="Unassembled WGS sequence"/>
</dbReference>
<name>A0ACB8BYL9_9AGAM</name>
<accession>A0ACB8BYL9</accession>
<keyword evidence="2" id="KW-1185">Reference proteome</keyword>